<evidence type="ECO:0000256" key="6">
    <source>
        <dbReference type="SAM" id="MobiDB-lite"/>
    </source>
</evidence>
<accession>G7ZE19</accession>
<feature type="transmembrane region" description="Helical" evidence="7">
    <location>
        <begin position="27"/>
        <end position="48"/>
    </location>
</feature>
<evidence type="ECO:0000256" key="4">
    <source>
        <dbReference type="ARBA" id="ARBA00022989"/>
    </source>
</evidence>
<keyword evidence="5 7" id="KW-0472">Membrane</keyword>
<keyword evidence="9" id="KW-1185">Reference proteome</keyword>
<dbReference type="OrthoDB" id="7301991at2"/>
<evidence type="ECO:0000256" key="1">
    <source>
        <dbReference type="ARBA" id="ARBA00004167"/>
    </source>
</evidence>
<sequence length="332" mass="34058">MNNRPDSAPVPSDPLERRRVITSGPHIARILLVLTVAVGLGLAAYMLGRSQGAGDVPKLSVLLDRREPDAKLPSYADLSAPPSPAPSPTPRFEAPKASPAPAKPQAHSPAKDDELRKKALEAGVGGWSRKEPDEAAPAGTPGRTDVAAAGSDCLVPPGTPIAAQTISRVVTERGGIVTAQITRDVWDAGFACLAVPAGSLVTMEIGATVTKGQKRIAVAKPVITRPWPRNDTVQLVAMAADATGASGLPGTVEVPWVGTGLLIAASTAVDLASAALTGGGGLLGTILGRGMESPLDRAAKDLLERAPVITLEAGEPLLLVLRGALRADDFRS</sequence>
<keyword evidence="8" id="KW-0614">Plasmid</keyword>
<feature type="region of interest" description="Disordered" evidence="6">
    <location>
        <begin position="72"/>
        <end position="150"/>
    </location>
</feature>
<protein>
    <submittedName>
        <fullName evidence="8">Conjugal transfer protein TrbI-like</fullName>
    </submittedName>
</protein>
<evidence type="ECO:0000256" key="3">
    <source>
        <dbReference type="ARBA" id="ARBA00022692"/>
    </source>
</evidence>
<evidence type="ECO:0000256" key="5">
    <source>
        <dbReference type="ARBA" id="ARBA00023136"/>
    </source>
</evidence>
<keyword evidence="3 7" id="KW-0812">Transmembrane</keyword>
<organism evidence="8 9">
    <name type="scientific">Azospirillum lipoferum (strain 4B)</name>
    <dbReference type="NCBI Taxonomy" id="862719"/>
    <lineage>
        <taxon>Bacteria</taxon>
        <taxon>Pseudomonadati</taxon>
        <taxon>Pseudomonadota</taxon>
        <taxon>Alphaproteobacteria</taxon>
        <taxon>Rhodospirillales</taxon>
        <taxon>Azospirillaceae</taxon>
        <taxon>Azospirillum</taxon>
    </lineage>
</organism>
<feature type="compositionally biased region" description="Low complexity" evidence="6">
    <location>
        <begin position="95"/>
        <end position="108"/>
    </location>
</feature>
<dbReference type="InterPro" id="IPR005498">
    <property type="entry name" value="T4SS_VirB10/TraB/TrbI"/>
</dbReference>
<comment type="similarity">
    <text evidence="2">Belongs to the TrbI/VirB10 family.</text>
</comment>
<keyword evidence="4 7" id="KW-1133">Transmembrane helix</keyword>
<dbReference type="CDD" id="cd16429">
    <property type="entry name" value="VirB10"/>
    <property type="match status" value="1"/>
</dbReference>
<feature type="compositionally biased region" description="Basic and acidic residues" evidence="6">
    <location>
        <begin position="109"/>
        <end position="120"/>
    </location>
</feature>
<dbReference type="HOGENOM" id="CLU_828079_0_0_5"/>
<proteinExistence type="inferred from homology"/>
<reference evidence="9" key="1">
    <citation type="journal article" date="2011" name="PLoS Genet.">
        <title>Azospirillum genomes reveal transition of bacteria from aquatic to terrestrial environments.</title>
        <authorList>
            <person name="Wisniewski-Dye F."/>
            <person name="Borziak K."/>
            <person name="Khalsa-Moyers G."/>
            <person name="Alexandre G."/>
            <person name="Sukharnikov L.O."/>
            <person name="Wuichet K."/>
            <person name="Hurst G.B."/>
            <person name="McDonald W.H."/>
            <person name="Robertson J.S."/>
            <person name="Barbe V."/>
            <person name="Calteau A."/>
            <person name="Rouy Z."/>
            <person name="Mangenot S."/>
            <person name="Prigent-Combaret C."/>
            <person name="Normand P."/>
            <person name="Boyer M."/>
            <person name="Siguier P."/>
            <person name="Dessaux Y."/>
            <person name="Elmerich C."/>
            <person name="Condemine G."/>
            <person name="Krishnen G."/>
            <person name="Kennedy I."/>
            <person name="Paterson A.H."/>
            <person name="Gonzalez V."/>
            <person name="Mavingui P."/>
            <person name="Zhulin I.B."/>
        </authorList>
    </citation>
    <scope>NUCLEOTIDE SEQUENCE [LARGE SCALE GENOMIC DNA]</scope>
    <source>
        <strain evidence="9">4B</strain>
    </source>
</reference>
<dbReference type="KEGG" id="ali:AZOLI_p20071"/>
<evidence type="ECO:0000313" key="9">
    <source>
        <dbReference type="Proteomes" id="UP000005667"/>
    </source>
</evidence>
<gene>
    <name evidence="8" type="ordered locus">AZOLI_p20071</name>
</gene>
<name>G7ZE19_AZOL4</name>
<evidence type="ECO:0000256" key="2">
    <source>
        <dbReference type="ARBA" id="ARBA00010265"/>
    </source>
</evidence>
<comment type="subcellular location">
    <subcellularLocation>
        <location evidence="1">Membrane</location>
        <topology evidence="1">Single-pass membrane protein</topology>
    </subcellularLocation>
</comment>
<dbReference type="RefSeq" id="WP_014188707.1">
    <property type="nucleotide sequence ID" value="NC_016586.1"/>
</dbReference>
<dbReference type="InterPro" id="IPR042217">
    <property type="entry name" value="T4SS_VirB10/TrbI"/>
</dbReference>
<evidence type="ECO:0000313" key="8">
    <source>
        <dbReference type="EMBL" id="CBS89266.1"/>
    </source>
</evidence>
<dbReference type="EMBL" id="FQ311870">
    <property type="protein sequence ID" value="CBS89266.1"/>
    <property type="molecule type" value="Genomic_DNA"/>
</dbReference>
<dbReference type="Pfam" id="PF03743">
    <property type="entry name" value="TrbI"/>
    <property type="match status" value="1"/>
</dbReference>
<dbReference type="Proteomes" id="UP000005667">
    <property type="component" value="Plasmid AZO_p2"/>
</dbReference>
<dbReference type="GO" id="GO:0016020">
    <property type="term" value="C:membrane"/>
    <property type="evidence" value="ECO:0007669"/>
    <property type="project" value="UniProtKB-SubCell"/>
</dbReference>
<evidence type="ECO:0000256" key="7">
    <source>
        <dbReference type="SAM" id="Phobius"/>
    </source>
</evidence>
<dbReference type="AlphaFoldDB" id="G7ZE19"/>
<dbReference type="Gene3D" id="2.40.128.260">
    <property type="entry name" value="Type IV secretion system, VirB10/TraB/TrbI"/>
    <property type="match status" value="1"/>
</dbReference>
<geneLocation type="plasmid" evidence="8 9">
    <name>AZO_p2</name>
</geneLocation>